<protein>
    <submittedName>
        <fullName evidence="1">Uncharacterized protein</fullName>
    </submittedName>
</protein>
<dbReference type="AlphaFoldDB" id="A0AAU9IJY5"/>
<keyword evidence="2" id="KW-1185">Reference proteome</keyword>
<dbReference type="EMBL" id="CAJZBQ010000011">
    <property type="protein sequence ID" value="CAG9314076.1"/>
    <property type="molecule type" value="Genomic_DNA"/>
</dbReference>
<proteinExistence type="predicted"/>
<name>A0AAU9IJY5_9CILI</name>
<evidence type="ECO:0000313" key="2">
    <source>
        <dbReference type="Proteomes" id="UP001162131"/>
    </source>
</evidence>
<gene>
    <name evidence="1" type="ORF">BSTOLATCC_MIC9873</name>
</gene>
<accession>A0AAU9IJY5</accession>
<organism evidence="1 2">
    <name type="scientific">Blepharisma stoltei</name>
    <dbReference type="NCBI Taxonomy" id="1481888"/>
    <lineage>
        <taxon>Eukaryota</taxon>
        <taxon>Sar</taxon>
        <taxon>Alveolata</taxon>
        <taxon>Ciliophora</taxon>
        <taxon>Postciliodesmatophora</taxon>
        <taxon>Heterotrichea</taxon>
        <taxon>Heterotrichida</taxon>
        <taxon>Blepharismidae</taxon>
        <taxon>Blepharisma</taxon>
    </lineage>
</organism>
<dbReference type="Proteomes" id="UP001162131">
    <property type="component" value="Unassembled WGS sequence"/>
</dbReference>
<evidence type="ECO:0000313" key="1">
    <source>
        <dbReference type="EMBL" id="CAG9314076.1"/>
    </source>
</evidence>
<reference evidence="1" key="1">
    <citation type="submission" date="2021-09" db="EMBL/GenBank/DDBJ databases">
        <authorList>
            <consortium name="AG Swart"/>
            <person name="Singh M."/>
            <person name="Singh A."/>
            <person name="Seah K."/>
            <person name="Emmerich C."/>
        </authorList>
    </citation>
    <scope>NUCLEOTIDE SEQUENCE</scope>
    <source>
        <strain evidence="1">ATCC30299</strain>
    </source>
</reference>
<sequence length="71" mass="8536">MMKILYRFDIKCHELPNNECNSRRSDIINIWKFCDKNLTNKPEFVITRRSKKAISLGILKLSQDKIWIRPN</sequence>
<comment type="caution">
    <text evidence="1">The sequence shown here is derived from an EMBL/GenBank/DDBJ whole genome shotgun (WGS) entry which is preliminary data.</text>
</comment>